<organism evidence="1 2">
    <name type="scientific">Bradyrhizobium betae</name>
    <dbReference type="NCBI Taxonomy" id="244734"/>
    <lineage>
        <taxon>Bacteria</taxon>
        <taxon>Pseudomonadati</taxon>
        <taxon>Pseudomonadota</taxon>
        <taxon>Alphaproteobacteria</taxon>
        <taxon>Hyphomicrobiales</taxon>
        <taxon>Nitrobacteraceae</taxon>
        <taxon>Bradyrhizobium</taxon>
    </lineage>
</organism>
<sequence>MCFREPRGPRTSSCGSTFVRGKPVQIGQSEACEFFGIAFSLFPSPLQVTLEQAATAVGLINARTRRPEDRPCCVCGPSHRNLVHHSLAPATRT</sequence>
<reference evidence="1 2" key="1">
    <citation type="submission" date="2017-03" db="EMBL/GenBank/DDBJ databases">
        <authorList>
            <person name="Safronova V.I."/>
            <person name="Sazanova A.L."/>
            <person name="Chirak E.R."/>
        </authorList>
    </citation>
    <scope>NUCLEOTIDE SEQUENCE [LARGE SCALE GENOMIC DNA]</scope>
    <source>
        <strain evidence="1 2">Opo-243</strain>
    </source>
</reference>
<comment type="caution">
    <text evidence="1">The sequence shown here is derived from an EMBL/GenBank/DDBJ whole genome shotgun (WGS) entry which is preliminary data.</text>
</comment>
<dbReference type="Proteomes" id="UP000290819">
    <property type="component" value="Unassembled WGS sequence"/>
</dbReference>
<proteinExistence type="predicted"/>
<dbReference type="EMBL" id="MZXW01000016">
    <property type="protein sequence ID" value="RXT48840.1"/>
    <property type="molecule type" value="Genomic_DNA"/>
</dbReference>
<keyword evidence="2" id="KW-1185">Reference proteome</keyword>
<name>A0A4Q1VCM3_9BRAD</name>
<dbReference type="AlphaFoldDB" id="A0A4Q1VCM3"/>
<gene>
    <name evidence="1" type="ORF">B5V03_13180</name>
</gene>
<evidence type="ECO:0000313" key="2">
    <source>
        <dbReference type="Proteomes" id="UP000290819"/>
    </source>
</evidence>
<accession>A0A4Q1VCM3</accession>
<evidence type="ECO:0000313" key="1">
    <source>
        <dbReference type="EMBL" id="RXT48840.1"/>
    </source>
</evidence>
<protein>
    <submittedName>
        <fullName evidence="1">Uncharacterized protein</fullName>
    </submittedName>
</protein>